<comment type="caution">
    <text evidence="3">The sequence shown here is derived from an EMBL/GenBank/DDBJ whole genome shotgun (WGS) entry which is preliminary data.</text>
</comment>
<dbReference type="EMBL" id="JACGWM010000439">
    <property type="protein sequence ID" value="KAL0304924.1"/>
    <property type="molecule type" value="Genomic_DNA"/>
</dbReference>
<accession>A0AAW2KDN4</accession>
<dbReference type="AlphaFoldDB" id="A0AAW2KDN4"/>
<dbReference type="CDD" id="cd01650">
    <property type="entry name" value="RT_nLTR_like"/>
    <property type="match status" value="1"/>
</dbReference>
<name>A0AAW2KDN4_9LAMI</name>
<proteinExistence type="predicted"/>
<dbReference type="SUPFAM" id="SSF56672">
    <property type="entry name" value="DNA/RNA polymerases"/>
    <property type="match status" value="1"/>
</dbReference>
<dbReference type="Gene3D" id="3.60.10.10">
    <property type="entry name" value="Endonuclease/exonuclease/phosphatase"/>
    <property type="match status" value="1"/>
</dbReference>
<dbReference type="InterPro" id="IPR000477">
    <property type="entry name" value="RT_dom"/>
</dbReference>
<dbReference type="InterPro" id="IPR036691">
    <property type="entry name" value="Endo/exonu/phosph_ase_sf"/>
</dbReference>
<sequence length="928" mass="106921">MANSQRVRANLLQNWSWFDDYSGPAGRIWLAWDNLVISVEILRVENQLIHCRATNKIMHTRCLITVLYGDYDIIPRRELWAALQTVSVNSCDEPWIVLGDFNAIIDASEACGRAADTTASMNEFRNCIIETGLIHIPFTGCPFTWHNCSEGIRSLWETTGPFDNFLAKQTGFLESVSNKWRHKITGTAMYGVVCKLKNMKAMFRQQRKLRGNLADNVHLAKGFLDKAQELFAAYRDDFLLKLVKCCRQVYSVAVNMETSMLRQRAKVQWLRHGDQNSKLFFRKINARRARQRVFQITNTNGEVLTDMNEVTEEFVSFFKTLLGGRSISDNILLAQELLAGYNHAKLPPRCTIKLDLKKAYDSVEWDFLIEGDPMSPYLFVLVMETWNTLLRYRVQNAPQFQHHWKCKELNILNICFADDVLLFCKAHLPSATVIKDALSEFSILSGLNVNPAKSQIILSRAAQQHKQQLIELLGFQEGFLPVKYLGVPLTSSRLTVADCRPLINTLESRLEGWNQLSLSFAGRALLIKSVLSTLHTYWASVFILPKGIIKLIEARIRKFLWQGTAGRGYAKVSWEQICKPKEEGGLGFRTIITMNQALMLKHLWRLIQLDRNSIWVDWILQYRLRNSSLWSYTGATGSWGWKKMLKLRPLLRCGLTYRVGNGDTFKLWKDIWHENGPLCLLYPRGPTTTGLPLDAPLSCVIQNGQWQWPAHTDQNIRDIAAHLPTIHQNEPDSITWRNSTGTFTVQSALSLIQPASPHVHWHNLLHGRYKIAKHCFILWLAILEKLSTADKPWITHEVDGCVLCHGHFEETHTHLFFNCHYSKRCLAILHNKVRFQWPYLGWQQGISWASKKWRSKHLFHAAARAVLAALVYHLWIERNNRRFNATSTSAESLVFRVMEDVRMRILSDVTLPNLQTIALYRLWKIAWA</sequence>
<gene>
    <name evidence="3" type="ORF">Scaly_3003400</name>
</gene>
<dbReference type="InterPro" id="IPR043502">
    <property type="entry name" value="DNA/RNA_pol_sf"/>
</dbReference>
<dbReference type="Pfam" id="PF13966">
    <property type="entry name" value="zf-RVT"/>
    <property type="match status" value="1"/>
</dbReference>
<reference evidence="3" key="1">
    <citation type="submission" date="2020-06" db="EMBL/GenBank/DDBJ databases">
        <authorList>
            <person name="Li T."/>
            <person name="Hu X."/>
            <person name="Zhang T."/>
            <person name="Song X."/>
            <person name="Zhang H."/>
            <person name="Dai N."/>
            <person name="Sheng W."/>
            <person name="Hou X."/>
            <person name="Wei L."/>
        </authorList>
    </citation>
    <scope>NUCLEOTIDE SEQUENCE</scope>
    <source>
        <strain evidence="3">KEN8</strain>
        <tissue evidence="3">Leaf</tissue>
    </source>
</reference>
<evidence type="ECO:0000259" key="2">
    <source>
        <dbReference type="Pfam" id="PF13966"/>
    </source>
</evidence>
<feature type="domain" description="Reverse transcriptase zinc-binding" evidence="2">
    <location>
        <begin position="743"/>
        <end position="824"/>
    </location>
</feature>
<protein>
    <submittedName>
        <fullName evidence="3">Ribonuclease H protein</fullName>
    </submittedName>
</protein>
<dbReference type="PANTHER" id="PTHR33116:SF84">
    <property type="entry name" value="RNA-DIRECTED DNA POLYMERASE"/>
    <property type="match status" value="1"/>
</dbReference>
<dbReference type="SUPFAM" id="SSF56219">
    <property type="entry name" value="DNase I-like"/>
    <property type="match status" value="1"/>
</dbReference>
<organism evidence="3">
    <name type="scientific">Sesamum calycinum</name>
    <dbReference type="NCBI Taxonomy" id="2727403"/>
    <lineage>
        <taxon>Eukaryota</taxon>
        <taxon>Viridiplantae</taxon>
        <taxon>Streptophyta</taxon>
        <taxon>Embryophyta</taxon>
        <taxon>Tracheophyta</taxon>
        <taxon>Spermatophyta</taxon>
        <taxon>Magnoliopsida</taxon>
        <taxon>eudicotyledons</taxon>
        <taxon>Gunneridae</taxon>
        <taxon>Pentapetalae</taxon>
        <taxon>asterids</taxon>
        <taxon>lamiids</taxon>
        <taxon>Lamiales</taxon>
        <taxon>Pedaliaceae</taxon>
        <taxon>Sesamum</taxon>
    </lineage>
</organism>
<reference evidence="3" key="2">
    <citation type="journal article" date="2024" name="Plant">
        <title>Genomic evolution and insights into agronomic trait innovations of Sesamum species.</title>
        <authorList>
            <person name="Miao H."/>
            <person name="Wang L."/>
            <person name="Qu L."/>
            <person name="Liu H."/>
            <person name="Sun Y."/>
            <person name="Le M."/>
            <person name="Wang Q."/>
            <person name="Wei S."/>
            <person name="Zheng Y."/>
            <person name="Lin W."/>
            <person name="Duan Y."/>
            <person name="Cao H."/>
            <person name="Xiong S."/>
            <person name="Wang X."/>
            <person name="Wei L."/>
            <person name="Li C."/>
            <person name="Ma Q."/>
            <person name="Ju M."/>
            <person name="Zhao R."/>
            <person name="Li G."/>
            <person name="Mu C."/>
            <person name="Tian Q."/>
            <person name="Mei H."/>
            <person name="Zhang T."/>
            <person name="Gao T."/>
            <person name="Zhang H."/>
        </authorList>
    </citation>
    <scope>NUCLEOTIDE SEQUENCE</scope>
    <source>
        <strain evidence="3">KEN8</strain>
    </source>
</reference>
<dbReference type="PANTHER" id="PTHR33116">
    <property type="entry name" value="REVERSE TRANSCRIPTASE ZINC-BINDING DOMAIN-CONTAINING PROTEIN-RELATED-RELATED"/>
    <property type="match status" value="1"/>
</dbReference>
<dbReference type="InterPro" id="IPR026960">
    <property type="entry name" value="RVT-Znf"/>
</dbReference>
<evidence type="ECO:0000313" key="3">
    <source>
        <dbReference type="EMBL" id="KAL0304924.1"/>
    </source>
</evidence>
<dbReference type="Pfam" id="PF00078">
    <property type="entry name" value="RVT_1"/>
    <property type="match status" value="1"/>
</dbReference>
<evidence type="ECO:0000259" key="1">
    <source>
        <dbReference type="Pfam" id="PF00078"/>
    </source>
</evidence>
<feature type="domain" description="Reverse transcriptase" evidence="1">
    <location>
        <begin position="371"/>
        <end position="488"/>
    </location>
</feature>